<gene>
    <name evidence="2" type="ORF">PDIGIT_LOCUS4483</name>
</gene>
<evidence type="ECO:0000256" key="1">
    <source>
        <dbReference type="SAM" id="MobiDB-lite"/>
    </source>
</evidence>
<organism evidence="2 3">
    <name type="scientific">Periconia digitata</name>
    <dbReference type="NCBI Taxonomy" id="1303443"/>
    <lineage>
        <taxon>Eukaryota</taxon>
        <taxon>Fungi</taxon>
        <taxon>Dikarya</taxon>
        <taxon>Ascomycota</taxon>
        <taxon>Pezizomycotina</taxon>
        <taxon>Dothideomycetes</taxon>
        <taxon>Pleosporomycetidae</taxon>
        <taxon>Pleosporales</taxon>
        <taxon>Massarineae</taxon>
        <taxon>Periconiaceae</taxon>
        <taxon>Periconia</taxon>
    </lineage>
</organism>
<dbReference type="EMBL" id="CAOQHR010000003">
    <property type="protein sequence ID" value="CAI6331458.1"/>
    <property type="molecule type" value="Genomic_DNA"/>
</dbReference>
<dbReference type="OrthoDB" id="4158087at2759"/>
<dbReference type="AlphaFoldDB" id="A0A9W4U9U5"/>
<evidence type="ECO:0000313" key="3">
    <source>
        <dbReference type="Proteomes" id="UP001152607"/>
    </source>
</evidence>
<reference evidence="2" key="1">
    <citation type="submission" date="2023-01" db="EMBL/GenBank/DDBJ databases">
        <authorList>
            <person name="Van Ghelder C."/>
            <person name="Rancurel C."/>
        </authorList>
    </citation>
    <scope>NUCLEOTIDE SEQUENCE</scope>
    <source>
        <strain evidence="2">CNCM I-4278</strain>
    </source>
</reference>
<feature type="compositionally biased region" description="Basic and acidic residues" evidence="1">
    <location>
        <begin position="54"/>
        <end position="67"/>
    </location>
</feature>
<evidence type="ECO:0008006" key="4">
    <source>
        <dbReference type="Google" id="ProtNLM"/>
    </source>
</evidence>
<dbReference type="PANTHER" id="PTHR37540:SF5">
    <property type="entry name" value="TRANSCRIPTION FACTOR DOMAIN-CONTAINING PROTEIN"/>
    <property type="match status" value="1"/>
</dbReference>
<dbReference type="InterPro" id="IPR021858">
    <property type="entry name" value="Fun_TF"/>
</dbReference>
<feature type="region of interest" description="Disordered" evidence="1">
    <location>
        <begin position="46"/>
        <end position="67"/>
    </location>
</feature>
<dbReference type="PANTHER" id="PTHR37540">
    <property type="entry name" value="TRANSCRIPTION FACTOR (ACR-2), PUTATIVE-RELATED-RELATED"/>
    <property type="match status" value="1"/>
</dbReference>
<sequence>MTFSTPEMPSPNFLFVEVQQTGKVPPRRDIRTAIQKHVMRDIGVARRGQPRPQRQLEDVRDGKKREASSFRNIFPKIHPEKSPIRKVHTKATTSAQGLAYTGPSAEVPRLVSGGCRTDPFARFPIHMTSETSFLIDHLIVSSEPRLQPIKETWLPMSLSDPALFYEILSHISRDITASFPGYAKEKQAFAFHSQALQSVNKRLSDPVESVSDGIIATILGFACFSHSDRDWTSYNMHIEGLRTIITLRGGVHAIDHNRILRLLLSGIDVSASCFTGQPPRFPLPISTLSDLRNDEQEIPWWLPHPSVNEASIWSITFPRDPTLAGIFKDLSITSMAIKSELKKRLLWQDQSFLKTWVDPLTHRLLEGGAELENIDETNFVNESCRLGALILLSKIRRRFGARIVFTEVETERLRTLLEIYGEGWTSFKKMLLWTAILAALEADNEDRLWFCDIIGNTAKAMGLQSWDEIIVYASNLLWVGDILDRECDILRPLVHIESAKYFLTASSNVAGLNENLSLSHGPGTLTTLRSPRRDLSAKANSPSTSPFSSHAFCASIASC</sequence>
<accession>A0A9W4U9U5</accession>
<comment type="caution">
    <text evidence="2">The sequence shown here is derived from an EMBL/GenBank/DDBJ whole genome shotgun (WGS) entry which is preliminary data.</text>
</comment>
<keyword evidence="3" id="KW-1185">Reference proteome</keyword>
<proteinExistence type="predicted"/>
<protein>
    <recommendedName>
        <fullName evidence="4">Tachykinin family protein</fullName>
    </recommendedName>
</protein>
<dbReference type="Proteomes" id="UP001152607">
    <property type="component" value="Unassembled WGS sequence"/>
</dbReference>
<dbReference type="Pfam" id="PF11951">
    <property type="entry name" value="Fungal_trans_2"/>
    <property type="match status" value="1"/>
</dbReference>
<name>A0A9W4U9U5_9PLEO</name>
<evidence type="ECO:0000313" key="2">
    <source>
        <dbReference type="EMBL" id="CAI6331458.1"/>
    </source>
</evidence>